<evidence type="ECO:0000313" key="12">
    <source>
        <dbReference type="EMBL" id="GFH59620.1"/>
    </source>
</evidence>
<accession>A0AAD3DAY4</accession>
<dbReference type="GO" id="GO:0031514">
    <property type="term" value="C:motile cilium"/>
    <property type="evidence" value="ECO:0007669"/>
    <property type="project" value="UniProtKB-SubCell"/>
</dbReference>
<gene>
    <name evidence="12" type="ORF">CTEN210_16096</name>
</gene>
<dbReference type="InterPro" id="IPR020472">
    <property type="entry name" value="WD40_PAC1"/>
</dbReference>
<evidence type="ECO:0000256" key="2">
    <source>
        <dbReference type="ARBA" id="ARBA00004496"/>
    </source>
</evidence>
<feature type="repeat" description="WD" evidence="11">
    <location>
        <begin position="462"/>
        <end position="484"/>
    </location>
</feature>
<evidence type="ECO:0000256" key="5">
    <source>
        <dbReference type="ARBA" id="ARBA00022737"/>
    </source>
</evidence>
<organism evidence="12 13">
    <name type="scientific">Chaetoceros tenuissimus</name>
    <dbReference type="NCBI Taxonomy" id="426638"/>
    <lineage>
        <taxon>Eukaryota</taxon>
        <taxon>Sar</taxon>
        <taxon>Stramenopiles</taxon>
        <taxon>Ochrophyta</taxon>
        <taxon>Bacillariophyta</taxon>
        <taxon>Coscinodiscophyceae</taxon>
        <taxon>Chaetocerotophycidae</taxon>
        <taxon>Chaetocerotales</taxon>
        <taxon>Chaetocerotaceae</taxon>
        <taxon>Chaetoceros</taxon>
    </lineage>
</organism>
<feature type="repeat" description="WD" evidence="11">
    <location>
        <begin position="621"/>
        <end position="645"/>
    </location>
</feature>
<keyword evidence="5" id="KW-0677">Repeat</keyword>
<dbReference type="AlphaFoldDB" id="A0AAD3DAY4"/>
<evidence type="ECO:0000256" key="9">
    <source>
        <dbReference type="ARBA" id="ARBA00029456"/>
    </source>
</evidence>
<dbReference type="PROSITE" id="PS00678">
    <property type="entry name" value="WD_REPEATS_1"/>
    <property type="match status" value="1"/>
</dbReference>
<feature type="repeat" description="WD" evidence="11">
    <location>
        <begin position="570"/>
        <end position="611"/>
    </location>
</feature>
<comment type="similarity">
    <text evidence="9">Belongs to the CFAP52 family.</text>
</comment>
<evidence type="ECO:0000256" key="8">
    <source>
        <dbReference type="ARBA" id="ARBA00023273"/>
    </source>
</evidence>
<proteinExistence type="inferred from homology"/>
<keyword evidence="8" id="KW-0966">Cell projection</keyword>
<comment type="subcellular location">
    <subcellularLocation>
        <location evidence="1">Cell projection</location>
        <location evidence="1">Cilium</location>
        <location evidence="1">Flagellum</location>
    </subcellularLocation>
    <subcellularLocation>
        <location evidence="2">Cytoplasm</location>
    </subcellularLocation>
</comment>
<evidence type="ECO:0000256" key="4">
    <source>
        <dbReference type="ARBA" id="ARBA00022574"/>
    </source>
</evidence>
<dbReference type="InterPro" id="IPR019775">
    <property type="entry name" value="WD40_repeat_CS"/>
</dbReference>
<evidence type="ECO:0000256" key="1">
    <source>
        <dbReference type="ARBA" id="ARBA00004230"/>
    </source>
</evidence>
<keyword evidence="4 11" id="KW-0853">WD repeat</keyword>
<dbReference type="InterPro" id="IPR001680">
    <property type="entry name" value="WD40_rpt"/>
</dbReference>
<keyword evidence="13" id="KW-1185">Reference proteome</keyword>
<sequence>MTSEENMQTLKLDSVLGFSGSVPSGLQYTPCGTCIVYPLGSVVAIKSVSSKNLIFLDAEIDKKVCCLALSKDGRYLASGHEGTGVTKVEAIIWDLKNAIESCIQGKEVLQGDFVIHRLFQHHGKVQSLDFSCDASYLITLGGQDDNDLVVWSVETGKGICGTKASNDTSYCVKWLNQRNDRFVTCGSNHCRVWQVCVETPKLHAVDANMGSMRRIMNCLCISQDDQYGFAGNKTGEVLRFRLDRDEIKRFEEPDDKKPTLEAYNKERMNKGVKSVTCVVNPLTGNTNVIAGAGDGTIQLFNPSLQPIPSHVINIDGGVTSISLDSDSKSFIVGTEFSQRYSVDIATFTPELRATCHYGEINDVKFPRGCSELFATASYEDIRVWDAKRKMELIRIKVPNLMCNAIDITQSGSAIISAWSDGKIRSFYPESGKSKFIIPDAHPEEVTAITTCNDDDTNSDWRLVSGGKDGSLRIWKVTSSHQQLVHSMKEHRGAINSLTCNADGTQVVSSSSDGSCIIWDLNKGVRIHALFENAIFKDMVYLPDESQYLTCGSNCKVSWWEAYSGDQIRITEGGSAPLTCLAMMSNGLSFVSGCADKRLKVWDYDEGVPIAVGLGHQVCNRIALSADEKTIVSVGKEGGIFLWDLE</sequence>
<dbReference type="InterPro" id="IPR015943">
    <property type="entry name" value="WD40/YVTN_repeat-like_dom_sf"/>
</dbReference>
<dbReference type="PANTHER" id="PTHR13720">
    <property type="entry name" value="WD-40 REPEAT PROTEIN"/>
    <property type="match status" value="1"/>
</dbReference>
<protein>
    <recommendedName>
        <fullName evidence="10">Cilia- and flagella-associated protein 52</fullName>
    </recommendedName>
</protein>
<evidence type="ECO:0000256" key="7">
    <source>
        <dbReference type="ARBA" id="ARBA00023069"/>
    </source>
</evidence>
<dbReference type="PRINTS" id="PR00320">
    <property type="entry name" value="GPROTEINBRPT"/>
</dbReference>
<evidence type="ECO:0000256" key="6">
    <source>
        <dbReference type="ARBA" id="ARBA00022846"/>
    </source>
</evidence>
<evidence type="ECO:0000256" key="3">
    <source>
        <dbReference type="ARBA" id="ARBA00022490"/>
    </source>
</evidence>
<feature type="repeat" description="WD" evidence="11">
    <location>
        <begin position="487"/>
        <end position="528"/>
    </location>
</feature>
<reference evidence="12 13" key="1">
    <citation type="journal article" date="2021" name="Sci. Rep.">
        <title>The genome of the diatom Chaetoceros tenuissimus carries an ancient integrated fragment of an extant virus.</title>
        <authorList>
            <person name="Hongo Y."/>
            <person name="Kimura K."/>
            <person name="Takaki Y."/>
            <person name="Yoshida Y."/>
            <person name="Baba S."/>
            <person name="Kobayashi G."/>
            <person name="Nagasaki K."/>
            <person name="Hano T."/>
            <person name="Tomaru Y."/>
        </authorList>
    </citation>
    <scope>NUCLEOTIDE SEQUENCE [LARGE SCALE GENOMIC DNA]</scope>
    <source>
        <strain evidence="12 13">NIES-3715</strain>
    </source>
</reference>
<keyword evidence="7" id="KW-0969">Cilium</keyword>
<dbReference type="SMART" id="SM00320">
    <property type="entry name" value="WD40"/>
    <property type="match status" value="11"/>
</dbReference>
<dbReference type="InterPro" id="IPR036322">
    <property type="entry name" value="WD40_repeat_dom_sf"/>
</dbReference>
<dbReference type="SUPFAM" id="SSF50978">
    <property type="entry name" value="WD40 repeat-like"/>
    <property type="match status" value="2"/>
</dbReference>
<evidence type="ECO:0000256" key="11">
    <source>
        <dbReference type="PROSITE-ProRule" id="PRU00221"/>
    </source>
</evidence>
<dbReference type="Pfam" id="PF00400">
    <property type="entry name" value="WD40"/>
    <property type="match status" value="5"/>
</dbReference>
<evidence type="ECO:0000256" key="10">
    <source>
        <dbReference type="ARBA" id="ARBA00029552"/>
    </source>
</evidence>
<dbReference type="PROSITE" id="PS50082">
    <property type="entry name" value="WD_REPEATS_2"/>
    <property type="match status" value="4"/>
</dbReference>
<keyword evidence="3" id="KW-0963">Cytoplasm</keyword>
<evidence type="ECO:0000313" key="13">
    <source>
        <dbReference type="Proteomes" id="UP001054902"/>
    </source>
</evidence>
<dbReference type="PROSITE" id="PS50294">
    <property type="entry name" value="WD_REPEATS_REGION"/>
    <property type="match status" value="1"/>
</dbReference>
<dbReference type="GO" id="GO:0005930">
    <property type="term" value="C:axoneme"/>
    <property type="evidence" value="ECO:0007669"/>
    <property type="project" value="UniProtKB-ARBA"/>
</dbReference>
<dbReference type="InterPro" id="IPR050630">
    <property type="entry name" value="WD_repeat_EMAP"/>
</dbReference>
<comment type="caution">
    <text evidence="12">The sequence shown here is derived from an EMBL/GenBank/DDBJ whole genome shotgun (WGS) entry which is preliminary data.</text>
</comment>
<dbReference type="PANTHER" id="PTHR13720:SF14">
    <property type="entry name" value="CILIA- AND FLAGELLA-ASSOCIATED PROTEIN 52"/>
    <property type="match status" value="1"/>
</dbReference>
<dbReference type="EMBL" id="BLLK01000069">
    <property type="protein sequence ID" value="GFH59620.1"/>
    <property type="molecule type" value="Genomic_DNA"/>
</dbReference>
<keyword evidence="6" id="KW-0282">Flagellum</keyword>
<name>A0AAD3DAY4_9STRA</name>
<dbReference type="Proteomes" id="UP001054902">
    <property type="component" value="Unassembled WGS sequence"/>
</dbReference>
<dbReference type="FunFam" id="2.130.10.10:FF:001320">
    <property type="entry name" value="Predicted protein"/>
    <property type="match status" value="1"/>
</dbReference>
<dbReference type="Gene3D" id="2.130.10.10">
    <property type="entry name" value="YVTN repeat-like/Quinoprotein amine dehydrogenase"/>
    <property type="match status" value="3"/>
</dbReference>